<dbReference type="Proteomes" id="UP000054928">
    <property type="component" value="Unassembled WGS sequence"/>
</dbReference>
<evidence type="ECO:0000256" key="2">
    <source>
        <dbReference type="ARBA" id="ARBA00022900"/>
    </source>
</evidence>
<dbReference type="GO" id="GO:0005576">
    <property type="term" value="C:extracellular region"/>
    <property type="evidence" value="ECO:0007669"/>
    <property type="project" value="TreeGrafter"/>
</dbReference>
<protein>
    <submittedName>
        <fullName evidence="6">Protease inhibitor protein</fullName>
    </submittedName>
</protein>
<dbReference type="SMART" id="SM00280">
    <property type="entry name" value="KAZAL"/>
    <property type="match status" value="1"/>
</dbReference>
<dbReference type="Pfam" id="PF07648">
    <property type="entry name" value="Kazal_2"/>
    <property type="match status" value="1"/>
</dbReference>
<dbReference type="EMBL" id="CCYD01000653">
    <property type="protein sequence ID" value="CEG43120.1"/>
    <property type="molecule type" value="Genomic_DNA"/>
</dbReference>
<keyword evidence="3" id="KW-1015">Disulfide bond</keyword>
<evidence type="ECO:0000256" key="1">
    <source>
        <dbReference type="ARBA" id="ARBA00022690"/>
    </source>
</evidence>
<dbReference type="Gene3D" id="3.30.60.30">
    <property type="match status" value="1"/>
</dbReference>
<dbReference type="OrthoDB" id="328123at2759"/>
<dbReference type="PANTHER" id="PTHR10913">
    <property type="entry name" value="FOLLISTATIN-RELATED"/>
    <property type="match status" value="1"/>
</dbReference>
<dbReference type="RefSeq" id="XP_024579489.1">
    <property type="nucleotide sequence ID" value="XM_024729076.1"/>
</dbReference>
<dbReference type="InterPro" id="IPR050653">
    <property type="entry name" value="Prot_Inhib_GrowthFact_Antg"/>
</dbReference>
<feature type="domain" description="Kazal-like" evidence="5">
    <location>
        <begin position="35"/>
        <end position="86"/>
    </location>
</feature>
<dbReference type="CDD" id="cd00104">
    <property type="entry name" value="KAZAL_FS"/>
    <property type="match status" value="1"/>
</dbReference>
<keyword evidence="7" id="KW-1185">Reference proteome</keyword>
<organism evidence="6 7">
    <name type="scientific">Plasmopara halstedii</name>
    <name type="common">Downy mildew of sunflower</name>
    <dbReference type="NCBI Taxonomy" id="4781"/>
    <lineage>
        <taxon>Eukaryota</taxon>
        <taxon>Sar</taxon>
        <taxon>Stramenopiles</taxon>
        <taxon>Oomycota</taxon>
        <taxon>Peronosporomycetes</taxon>
        <taxon>Peronosporales</taxon>
        <taxon>Peronosporaceae</taxon>
        <taxon>Plasmopara</taxon>
    </lineage>
</organism>
<evidence type="ECO:0000256" key="4">
    <source>
        <dbReference type="SAM" id="SignalP"/>
    </source>
</evidence>
<evidence type="ECO:0000313" key="6">
    <source>
        <dbReference type="EMBL" id="CEG43120.1"/>
    </source>
</evidence>
<sequence length="262" mass="29540">MKLSVTFTFVAVTVTSSSAAASVIDNHHENAIVFQNNTLLCADARCDDDNAPVCGFDNKTYPNACIFQATNCRTNVTIAHLGPCRDKFVDNQRVHSLASATSSNKKTPLVRDRTHLVNEERGSALAPKIIIIGPGTGAGDFSELQRVRELLGKKLSNYDLAYERVHPYVYLKLLHDDWDNWMKRLGRLPKSFLRSKKTVKKSPYELKVITKVKKYLDQIPEESRDRYLTYAKLYNTLYKVDVIEKSDQPSMPTKGEVEAPKA</sequence>
<feature type="signal peptide" evidence="4">
    <location>
        <begin position="1"/>
        <end position="21"/>
    </location>
</feature>
<proteinExistence type="predicted"/>
<keyword evidence="4" id="KW-0732">Signal</keyword>
<dbReference type="InterPro" id="IPR002350">
    <property type="entry name" value="Kazal_dom"/>
</dbReference>
<dbReference type="SUPFAM" id="SSF100895">
    <property type="entry name" value="Kazal-type serine protease inhibitors"/>
    <property type="match status" value="1"/>
</dbReference>
<name>A0A0P1ANV5_PLAHL</name>
<evidence type="ECO:0000256" key="3">
    <source>
        <dbReference type="ARBA" id="ARBA00023157"/>
    </source>
</evidence>
<evidence type="ECO:0000259" key="5">
    <source>
        <dbReference type="PROSITE" id="PS51465"/>
    </source>
</evidence>
<reference evidence="7" key="1">
    <citation type="submission" date="2014-09" db="EMBL/GenBank/DDBJ databases">
        <authorList>
            <person name="Sharma Rahul"/>
            <person name="Thines Marco"/>
        </authorList>
    </citation>
    <scope>NUCLEOTIDE SEQUENCE [LARGE SCALE GENOMIC DNA]</scope>
</reference>
<dbReference type="PANTHER" id="PTHR10913:SF45">
    <property type="entry name" value="FOLLISTATIN, ISOFORM A-RELATED"/>
    <property type="match status" value="1"/>
</dbReference>
<keyword evidence="1" id="KW-0646">Protease inhibitor</keyword>
<dbReference type="GO" id="GO:0030154">
    <property type="term" value="P:cell differentiation"/>
    <property type="evidence" value="ECO:0007669"/>
    <property type="project" value="TreeGrafter"/>
</dbReference>
<dbReference type="AlphaFoldDB" id="A0A0P1ANV5"/>
<accession>A0A0P1ANV5</accession>
<dbReference type="PROSITE" id="PS51465">
    <property type="entry name" value="KAZAL_2"/>
    <property type="match status" value="1"/>
</dbReference>
<dbReference type="GeneID" id="36408392"/>
<feature type="chain" id="PRO_5006058811" evidence="4">
    <location>
        <begin position="22"/>
        <end position="262"/>
    </location>
</feature>
<keyword evidence="2" id="KW-0722">Serine protease inhibitor</keyword>
<dbReference type="InterPro" id="IPR036058">
    <property type="entry name" value="Kazal_dom_sf"/>
</dbReference>
<evidence type="ECO:0000313" key="7">
    <source>
        <dbReference type="Proteomes" id="UP000054928"/>
    </source>
</evidence>